<keyword evidence="9" id="KW-1133">Transmembrane helix</keyword>
<comment type="subcellular location">
    <subcellularLocation>
        <location evidence="2">Mitochondrion outer membrane</location>
        <topology evidence="2">Single-pass membrane protein</topology>
    </subcellularLocation>
</comment>
<keyword evidence="5 18" id="KW-0285">Flavoprotein</keyword>
<dbReference type="InterPro" id="IPR001433">
    <property type="entry name" value="OxRdtase_FAD/NAD-bd"/>
</dbReference>
<feature type="binding site" evidence="18">
    <location>
        <position position="159"/>
    </location>
    <ligand>
        <name>FAD</name>
        <dbReference type="ChEBI" id="CHEBI:57692"/>
    </ligand>
</feature>
<reference evidence="20 21" key="1">
    <citation type="journal article" date="2018" name="Nat. Ecol. Evol.">
        <title>Pezizomycetes genomes reveal the molecular basis of ectomycorrhizal truffle lifestyle.</title>
        <authorList>
            <person name="Murat C."/>
            <person name="Payen T."/>
            <person name="Noel B."/>
            <person name="Kuo A."/>
            <person name="Morin E."/>
            <person name="Chen J."/>
            <person name="Kohler A."/>
            <person name="Krizsan K."/>
            <person name="Balestrini R."/>
            <person name="Da Silva C."/>
            <person name="Montanini B."/>
            <person name="Hainaut M."/>
            <person name="Levati E."/>
            <person name="Barry K.W."/>
            <person name="Belfiori B."/>
            <person name="Cichocki N."/>
            <person name="Clum A."/>
            <person name="Dockter R.B."/>
            <person name="Fauchery L."/>
            <person name="Guy J."/>
            <person name="Iotti M."/>
            <person name="Le Tacon F."/>
            <person name="Lindquist E.A."/>
            <person name="Lipzen A."/>
            <person name="Malagnac F."/>
            <person name="Mello A."/>
            <person name="Molinier V."/>
            <person name="Miyauchi S."/>
            <person name="Poulain J."/>
            <person name="Riccioni C."/>
            <person name="Rubini A."/>
            <person name="Sitrit Y."/>
            <person name="Splivallo R."/>
            <person name="Traeger S."/>
            <person name="Wang M."/>
            <person name="Zifcakova L."/>
            <person name="Wipf D."/>
            <person name="Zambonelli A."/>
            <person name="Paolocci F."/>
            <person name="Nowrousian M."/>
            <person name="Ottonello S."/>
            <person name="Baldrian P."/>
            <person name="Spatafora J.W."/>
            <person name="Henrissat B."/>
            <person name="Nagy L.G."/>
            <person name="Aury J.M."/>
            <person name="Wincker P."/>
            <person name="Grigoriev I.V."/>
            <person name="Bonfante P."/>
            <person name="Martin F.M."/>
        </authorList>
    </citation>
    <scope>NUCLEOTIDE SEQUENCE [LARGE SCALE GENOMIC DNA]</scope>
    <source>
        <strain evidence="20 21">RN42</strain>
    </source>
</reference>
<evidence type="ECO:0000313" key="20">
    <source>
        <dbReference type="EMBL" id="RPA80632.1"/>
    </source>
</evidence>
<evidence type="ECO:0000256" key="16">
    <source>
        <dbReference type="ARBA" id="ARBA00041256"/>
    </source>
</evidence>
<evidence type="ECO:0000256" key="2">
    <source>
        <dbReference type="ARBA" id="ARBA00004572"/>
    </source>
</evidence>
<comment type="catalytic activity">
    <reaction evidence="17">
        <text>2 Fe(III)-[cytochrome b5] + NADH = 2 Fe(II)-[cytochrome b5] + NAD(+) + H(+)</text>
        <dbReference type="Rhea" id="RHEA:46680"/>
        <dbReference type="Rhea" id="RHEA-COMP:10438"/>
        <dbReference type="Rhea" id="RHEA-COMP:10439"/>
        <dbReference type="ChEBI" id="CHEBI:15378"/>
        <dbReference type="ChEBI" id="CHEBI:29033"/>
        <dbReference type="ChEBI" id="CHEBI:29034"/>
        <dbReference type="ChEBI" id="CHEBI:57540"/>
        <dbReference type="ChEBI" id="CHEBI:57945"/>
        <dbReference type="EC" id="1.6.2.2"/>
    </reaction>
</comment>
<evidence type="ECO:0000256" key="3">
    <source>
        <dbReference type="ARBA" id="ARBA00006105"/>
    </source>
</evidence>
<evidence type="ECO:0000256" key="15">
    <source>
        <dbReference type="ARBA" id="ARBA00039435"/>
    </source>
</evidence>
<protein>
    <recommendedName>
        <fullName evidence="15">NADH-cytochrome b5 reductase 2</fullName>
        <ecNumber evidence="4">1.6.2.2</ecNumber>
    </recommendedName>
    <alternativeName>
        <fullName evidence="16">Mitochondrial cytochrome b reductase</fullName>
    </alternativeName>
</protein>
<dbReference type="InterPro" id="IPR017927">
    <property type="entry name" value="FAD-bd_FR_type"/>
</dbReference>
<dbReference type="GO" id="GO:0006696">
    <property type="term" value="P:ergosterol biosynthetic process"/>
    <property type="evidence" value="ECO:0007669"/>
    <property type="project" value="TreeGrafter"/>
</dbReference>
<keyword evidence="10" id="KW-0560">Oxidoreductase</keyword>
<feature type="binding site" evidence="18">
    <location>
        <position position="167"/>
    </location>
    <ligand>
        <name>FAD</name>
        <dbReference type="ChEBI" id="CHEBI:57692"/>
    </ligand>
</feature>
<evidence type="ECO:0000256" key="7">
    <source>
        <dbReference type="ARBA" id="ARBA00022787"/>
    </source>
</evidence>
<evidence type="ECO:0000256" key="6">
    <source>
        <dbReference type="ARBA" id="ARBA00022692"/>
    </source>
</evidence>
<dbReference type="EMBL" id="ML119686">
    <property type="protein sequence ID" value="RPA80632.1"/>
    <property type="molecule type" value="Genomic_DNA"/>
</dbReference>
<evidence type="ECO:0000256" key="10">
    <source>
        <dbReference type="ARBA" id="ARBA00023002"/>
    </source>
</evidence>
<dbReference type="FunFam" id="3.40.50.80:FF:000009">
    <property type="entry name" value="NADH-cytochrome b5 reductase"/>
    <property type="match status" value="1"/>
</dbReference>
<evidence type="ECO:0000256" key="12">
    <source>
        <dbReference type="ARBA" id="ARBA00023128"/>
    </source>
</evidence>
<proteinExistence type="inferred from homology"/>
<dbReference type="PRINTS" id="PR00406">
    <property type="entry name" value="CYTB5RDTASE"/>
</dbReference>
<dbReference type="Gene3D" id="3.40.50.80">
    <property type="entry name" value="Nucleotide-binding domain of ferredoxin-NADP reductase (FNR) module"/>
    <property type="match status" value="1"/>
</dbReference>
<dbReference type="Gene3D" id="2.40.30.10">
    <property type="entry name" value="Translation factors"/>
    <property type="match status" value="1"/>
</dbReference>
<dbReference type="OrthoDB" id="432685at2759"/>
<evidence type="ECO:0000256" key="13">
    <source>
        <dbReference type="ARBA" id="ARBA00023136"/>
    </source>
</evidence>
<dbReference type="PROSITE" id="PS51384">
    <property type="entry name" value="FAD_FR"/>
    <property type="match status" value="1"/>
</dbReference>
<evidence type="ECO:0000313" key="21">
    <source>
        <dbReference type="Proteomes" id="UP000275078"/>
    </source>
</evidence>
<evidence type="ECO:0000256" key="5">
    <source>
        <dbReference type="ARBA" id="ARBA00022630"/>
    </source>
</evidence>
<dbReference type="EC" id="1.6.2.2" evidence="4"/>
<dbReference type="CDD" id="cd06183">
    <property type="entry name" value="cyt_b5_reduct_like"/>
    <property type="match status" value="1"/>
</dbReference>
<evidence type="ECO:0000256" key="1">
    <source>
        <dbReference type="ARBA" id="ARBA00001974"/>
    </source>
</evidence>
<dbReference type="InterPro" id="IPR001834">
    <property type="entry name" value="CBR-like"/>
</dbReference>
<dbReference type="AlphaFoldDB" id="A0A3N4I3E3"/>
<dbReference type="SUPFAM" id="SSF52343">
    <property type="entry name" value="Ferredoxin reductase-like, C-terminal NADP-linked domain"/>
    <property type="match status" value="1"/>
</dbReference>
<dbReference type="PANTHER" id="PTHR19370:SF171">
    <property type="entry name" value="NADH-CYTOCHROME B5 REDUCTASE 2"/>
    <property type="match status" value="1"/>
</dbReference>
<dbReference type="Pfam" id="PF00175">
    <property type="entry name" value="NAD_binding_1"/>
    <property type="match status" value="1"/>
</dbReference>
<dbReference type="GO" id="GO:0005741">
    <property type="term" value="C:mitochondrial outer membrane"/>
    <property type="evidence" value="ECO:0007669"/>
    <property type="project" value="UniProtKB-SubCell"/>
</dbReference>
<evidence type="ECO:0000256" key="11">
    <source>
        <dbReference type="ARBA" id="ARBA00023027"/>
    </source>
</evidence>
<dbReference type="SUPFAM" id="SSF63380">
    <property type="entry name" value="Riboflavin synthase domain-like"/>
    <property type="match status" value="1"/>
</dbReference>
<name>A0A3N4I3E3_ASCIM</name>
<keyword evidence="12" id="KW-0496">Mitochondrion</keyword>
<keyword evidence="21" id="KW-1185">Reference proteome</keyword>
<evidence type="ECO:0000256" key="17">
    <source>
        <dbReference type="ARBA" id="ARBA00047682"/>
    </source>
</evidence>
<evidence type="ECO:0000256" key="4">
    <source>
        <dbReference type="ARBA" id="ARBA00012011"/>
    </source>
</evidence>
<feature type="binding site" evidence="18">
    <location>
        <position position="157"/>
    </location>
    <ligand>
        <name>FAD</name>
        <dbReference type="ChEBI" id="CHEBI:57692"/>
    </ligand>
</feature>
<evidence type="ECO:0000256" key="18">
    <source>
        <dbReference type="PIRSR" id="PIRSR601834-1"/>
    </source>
</evidence>
<feature type="binding site" evidence="18">
    <location>
        <position position="166"/>
    </location>
    <ligand>
        <name>FAD</name>
        <dbReference type="ChEBI" id="CHEBI:57692"/>
    </ligand>
</feature>
<dbReference type="PANTHER" id="PTHR19370">
    <property type="entry name" value="NADH-CYTOCHROME B5 REDUCTASE"/>
    <property type="match status" value="1"/>
</dbReference>
<keyword evidence="13" id="KW-0472">Membrane</keyword>
<gene>
    <name evidence="20" type="ORF">BJ508DRAFT_415299</name>
</gene>
<organism evidence="20 21">
    <name type="scientific">Ascobolus immersus RN42</name>
    <dbReference type="NCBI Taxonomy" id="1160509"/>
    <lineage>
        <taxon>Eukaryota</taxon>
        <taxon>Fungi</taxon>
        <taxon>Dikarya</taxon>
        <taxon>Ascomycota</taxon>
        <taxon>Pezizomycotina</taxon>
        <taxon>Pezizomycetes</taxon>
        <taxon>Pezizales</taxon>
        <taxon>Ascobolaceae</taxon>
        <taxon>Ascobolus</taxon>
    </lineage>
</organism>
<dbReference type="Proteomes" id="UP000275078">
    <property type="component" value="Unassembled WGS sequence"/>
</dbReference>
<dbReference type="STRING" id="1160509.A0A3N4I3E3"/>
<dbReference type="InterPro" id="IPR017938">
    <property type="entry name" value="Riboflavin_synthase-like_b-brl"/>
</dbReference>
<sequence length="338" mass="36949">MFARTVISRALPRQARSYATQQPPKPAGKPINNAQLFFGALIGSAAVMTAIQQFTGTDAHAAKEHVKEEVKKIANPNAEPALKGDGKWVPLKLASVEDVTPTTKKFRFELPESDQVSGLKITSAVLTKFKPEGKEKFTLRPYTPVNDESDVGHLDLLVKKYPGGPMSTHIHSLQPGQVLEFKGPLPKYPYSANMHEQLTLIAGGTGIAPMYQLIRAVFNNPEDKTAVTLVLGNVSEDEILLKKELDHLATTYPRRFTVKYLLDKAAKDEGWATTGYVTKEILKTVLPEPGSKNQKIFVCGPPGMYAAVSGGKVSPTDQGDLTGILKELGYTKEDVFKF</sequence>
<evidence type="ECO:0000256" key="8">
    <source>
        <dbReference type="ARBA" id="ARBA00022827"/>
    </source>
</evidence>
<comment type="function">
    <text evidence="14">May mediate the reduction of outer membrane cytochrome b5.</text>
</comment>
<feature type="binding site" evidence="18">
    <location>
        <position position="141"/>
    </location>
    <ligand>
        <name>FAD</name>
        <dbReference type="ChEBI" id="CHEBI:57692"/>
    </ligand>
</feature>
<dbReference type="InterPro" id="IPR039261">
    <property type="entry name" value="FNR_nucleotide-bd"/>
</dbReference>
<comment type="cofactor">
    <cofactor evidence="1 18">
        <name>FAD</name>
        <dbReference type="ChEBI" id="CHEBI:57692"/>
    </cofactor>
</comment>
<keyword evidence="8 18" id="KW-0274">FAD</keyword>
<evidence type="ECO:0000259" key="19">
    <source>
        <dbReference type="PROSITE" id="PS51384"/>
    </source>
</evidence>
<dbReference type="GO" id="GO:0090524">
    <property type="term" value="F:cytochrome-b5 reductase activity, acting on NADH"/>
    <property type="evidence" value="ECO:0007669"/>
    <property type="project" value="UniProtKB-EC"/>
</dbReference>
<keyword evidence="11" id="KW-0520">NAD</keyword>
<accession>A0A3N4I3E3</accession>
<feature type="binding site" evidence="18">
    <location>
        <position position="142"/>
    </location>
    <ligand>
        <name>FAD</name>
        <dbReference type="ChEBI" id="CHEBI:57692"/>
    </ligand>
</feature>
<dbReference type="Pfam" id="PF00970">
    <property type="entry name" value="FAD_binding_6"/>
    <property type="match status" value="1"/>
</dbReference>
<dbReference type="InterPro" id="IPR008333">
    <property type="entry name" value="Cbr1-like_FAD-bd_dom"/>
</dbReference>
<keyword evidence="7" id="KW-1000">Mitochondrion outer membrane</keyword>
<comment type="similarity">
    <text evidence="3">Belongs to the flavoprotein pyridine nucleotide cytochrome reductase family.</text>
</comment>
<dbReference type="FunFam" id="2.40.30.10:FF:000032">
    <property type="entry name" value="NADH-cytochrome b5 reductase"/>
    <property type="match status" value="1"/>
</dbReference>
<evidence type="ECO:0000256" key="14">
    <source>
        <dbReference type="ARBA" id="ARBA00037464"/>
    </source>
</evidence>
<feature type="binding site" evidence="18">
    <location>
        <position position="140"/>
    </location>
    <ligand>
        <name>FAD</name>
        <dbReference type="ChEBI" id="CHEBI:57692"/>
    </ligand>
</feature>
<keyword evidence="6" id="KW-0812">Transmembrane</keyword>
<evidence type="ECO:0000256" key="9">
    <source>
        <dbReference type="ARBA" id="ARBA00022989"/>
    </source>
</evidence>
<feature type="domain" description="FAD-binding FR-type" evidence="19">
    <location>
        <begin position="86"/>
        <end position="191"/>
    </location>
</feature>